<evidence type="ECO:0000256" key="9">
    <source>
        <dbReference type="SAM" id="MobiDB-lite"/>
    </source>
</evidence>
<evidence type="ECO:0000313" key="13">
    <source>
        <dbReference type="Proteomes" id="UP000316726"/>
    </source>
</evidence>
<accession>A0A5B8MR49</accession>
<dbReference type="InterPro" id="IPR000330">
    <property type="entry name" value="SNF2_N"/>
</dbReference>
<dbReference type="PROSITE" id="PS51194">
    <property type="entry name" value="HELICASE_CTER"/>
    <property type="match status" value="1"/>
</dbReference>
<feature type="compositionally biased region" description="Basic and acidic residues" evidence="9">
    <location>
        <begin position="61"/>
        <end position="74"/>
    </location>
</feature>
<evidence type="ECO:0000259" key="10">
    <source>
        <dbReference type="PROSITE" id="PS51192"/>
    </source>
</evidence>
<feature type="region of interest" description="Disordered" evidence="9">
    <location>
        <begin position="1"/>
        <end position="99"/>
    </location>
</feature>
<evidence type="ECO:0000313" key="12">
    <source>
        <dbReference type="EMBL" id="QDZ22807.1"/>
    </source>
</evidence>
<evidence type="ECO:0000256" key="4">
    <source>
        <dbReference type="ARBA" id="ARBA00022801"/>
    </source>
</evidence>
<feature type="compositionally biased region" description="Basic and acidic residues" evidence="9">
    <location>
        <begin position="84"/>
        <end position="99"/>
    </location>
</feature>
<dbReference type="InterPro" id="IPR049730">
    <property type="entry name" value="SNF2/RAD54-like_C"/>
</dbReference>
<proteinExistence type="inferred from homology"/>
<dbReference type="GO" id="GO:0005524">
    <property type="term" value="F:ATP binding"/>
    <property type="evidence" value="ECO:0007669"/>
    <property type="project" value="UniProtKB-KW"/>
</dbReference>
<dbReference type="PROSITE" id="PS51192">
    <property type="entry name" value="HELICASE_ATP_BIND_1"/>
    <property type="match status" value="1"/>
</dbReference>
<evidence type="ECO:0000256" key="2">
    <source>
        <dbReference type="ARBA" id="ARBA00007025"/>
    </source>
</evidence>
<dbReference type="Pfam" id="PF00176">
    <property type="entry name" value="SNF2-rel_dom"/>
    <property type="match status" value="1"/>
</dbReference>
<keyword evidence="5 12" id="KW-0347">Helicase</keyword>
<feature type="domain" description="Helicase C-terminal" evidence="11">
    <location>
        <begin position="487"/>
        <end position="644"/>
    </location>
</feature>
<dbReference type="PANTHER" id="PTHR10799">
    <property type="entry name" value="SNF2/RAD54 HELICASE FAMILY"/>
    <property type="match status" value="1"/>
</dbReference>
<comment type="subcellular location">
    <subcellularLocation>
        <location evidence="1">Nucleus</location>
    </subcellularLocation>
</comment>
<reference evidence="12 13" key="1">
    <citation type="submission" date="2018-07" db="EMBL/GenBank/DDBJ databases">
        <title>The complete nuclear genome of the prasinophyte Chloropicon primus (CCMP1205).</title>
        <authorList>
            <person name="Pombert J.-F."/>
            <person name="Otis C."/>
            <person name="Turmel M."/>
            <person name="Lemieux C."/>
        </authorList>
    </citation>
    <scope>NUCLEOTIDE SEQUENCE [LARGE SCALE GENOMIC DNA]</scope>
    <source>
        <strain evidence="12 13">CCMP1205</strain>
    </source>
</reference>
<feature type="compositionally biased region" description="Polar residues" evidence="9">
    <location>
        <begin position="37"/>
        <end position="50"/>
    </location>
</feature>
<evidence type="ECO:0000256" key="5">
    <source>
        <dbReference type="ARBA" id="ARBA00022806"/>
    </source>
</evidence>
<dbReference type="GO" id="GO:0004386">
    <property type="term" value="F:helicase activity"/>
    <property type="evidence" value="ECO:0007669"/>
    <property type="project" value="UniProtKB-KW"/>
</dbReference>
<evidence type="ECO:0000256" key="3">
    <source>
        <dbReference type="ARBA" id="ARBA00022741"/>
    </source>
</evidence>
<feature type="compositionally biased region" description="Basic and acidic residues" evidence="9">
    <location>
        <begin position="22"/>
        <end position="32"/>
    </location>
</feature>
<keyword evidence="13" id="KW-1185">Reference proteome</keyword>
<gene>
    <name evidence="12" type="ORF">A3770_08p53250</name>
</gene>
<dbReference type="Gene3D" id="3.40.50.10810">
    <property type="entry name" value="Tandem AAA-ATPase domain"/>
    <property type="match status" value="1"/>
</dbReference>
<name>A0A5B8MR49_9CHLO</name>
<dbReference type="InterPro" id="IPR014001">
    <property type="entry name" value="Helicase_ATP-bd"/>
</dbReference>
<dbReference type="OrthoDB" id="5857104at2759"/>
<evidence type="ECO:0000256" key="6">
    <source>
        <dbReference type="ARBA" id="ARBA00022840"/>
    </source>
</evidence>
<dbReference type="FunFam" id="3.40.50.10810:FF:000015">
    <property type="entry name" value="lymphoid-specific helicase isoform X1"/>
    <property type="match status" value="1"/>
</dbReference>
<dbReference type="GO" id="GO:0016787">
    <property type="term" value="F:hydrolase activity"/>
    <property type="evidence" value="ECO:0007669"/>
    <property type="project" value="UniProtKB-KW"/>
</dbReference>
<dbReference type="STRING" id="1764295.A0A5B8MR49"/>
<evidence type="ECO:0000256" key="1">
    <source>
        <dbReference type="ARBA" id="ARBA00004123"/>
    </source>
</evidence>
<dbReference type="InterPro" id="IPR038718">
    <property type="entry name" value="SNF2-like_sf"/>
</dbReference>
<dbReference type="Gene3D" id="3.40.50.300">
    <property type="entry name" value="P-loop containing nucleotide triphosphate hydrolases"/>
    <property type="match status" value="1"/>
</dbReference>
<keyword evidence="6" id="KW-0067">ATP-binding</keyword>
<evidence type="ECO:0000259" key="11">
    <source>
        <dbReference type="PROSITE" id="PS51194"/>
    </source>
</evidence>
<dbReference type="AlphaFoldDB" id="A0A5B8MR49"/>
<evidence type="ECO:0000256" key="7">
    <source>
        <dbReference type="ARBA" id="ARBA00023054"/>
    </source>
</evidence>
<comment type="similarity">
    <text evidence="2">Belongs to the SNF2/RAD54 helicase family.</text>
</comment>
<protein>
    <submittedName>
        <fullName evidence="12">SNF2-related ATP-dependent DNA helicase</fullName>
    </submittedName>
</protein>
<keyword evidence="3" id="KW-0547">Nucleotide-binding</keyword>
<evidence type="ECO:0000256" key="8">
    <source>
        <dbReference type="ARBA" id="ARBA00023242"/>
    </source>
</evidence>
<dbReference type="EMBL" id="CP031041">
    <property type="protein sequence ID" value="QDZ22807.1"/>
    <property type="molecule type" value="Genomic_DNA"/>
</dbReference>
<dbReference type="Pfam" id="PF00271">
    <property type="entry name" value="Helicase_C"/>
    <property type="match status" value="1"/>
</dbReference>
<dbReference type="InterPro" id="IPR027417">
    <property type="entry name" value="P-loop_NTPase"/>
</dbReference>
<dbReference type="SMART" id="SM00487">
    <property type="entry name" value="DEXDc"/>
    <property type="match status" value="1"/>
</dbReference>
<dbReference type="Proteomes" id="UP000316726">
    <property type="component" value="Chromosome 8"/>
</dbReference>
<keyword evidence="4" id="KW-0378">Hydrolase</keyword>
<dbReference type="GO" id="GO:0005634">
    <property type="term" value="C:nucleus"/>
    <property type="evidence" value="ECO:0007669"/>
    <property type="project" value="UniProtKB-SubCell"/>
</dbReference>
<dbReference type="SMART" id="SM00490">
    <property type="entry name" value="HELICc"/>
    <property type="match status" value="1"/>
</dbReference>
<organism evidence="12 13">
    <name type="scientific">Chloropicon primus</name>
    <dbReference type="NCBI Taxonomy" id="1764295"/>
    <lineage>
        <taxon>Eukaryota</taxon>
        <taxon>Viridiplantae</taxon>
        <taxon>Chlorophyta</taxon>
        <taxon>Chloropicophyceae</taxon>
        <taxon>Chloropicales</taxon>
        <taxon>Chloropicaceae</taxon>
        <taxon>Chloropicon</taxon>
    </lineage>
</organism>
<sequence length="716" mass="81305">MGGTKRGSPPRASARKAAGSGESKRVRTDESPRTVFEQGSTSDDNTSNSGMVDADAGLVAEEEKIRKEREAQEEKDGDYDPSEEERAAAEKKRGTEESDLTLDEKKYVQLNHLLDQTNLYSKFLSEQMDEIEQAVGKEEKSSKKAKETTQEFLLPLMKGGILREYQIKGVKWMMSLWQNGLNGILADQMGLGKTVQAIGFLSHLWDKNIVGPFLIVAPLSMLSNWVQEFQKWVPDIPVVLYHGTAEERAQMRMLERFANPGFPTFPVIVTSYEIAIRDAKPLQKYHYKYMVVDEGHRLKNFNCKLIRELRNFDVANKLLLTGTPLQNNLSELWSLLNFLLPDVFSSLADFERWFDFSKVNDADEKSATQHTMIVEKLHNILKPFLLRRLKADVIVSLPMKKEIVLFPTMTDHQKNINKQLLDRTLEKNLRVQARQFLKGANVSKLRNILMQMRKNCNHPDLITGEYDGSYLLPSGDELVQQCGKMKLLDRLLTKLRKKNHKVLIFSQMTKMLDLLEVYLEDKGEQACRIDGNVPLLERRDNIARFNNDPAYNYFLLSTRAGGLGINLAAADTVIIYDSDWNPQQDLQAMDRCHRIGQTKPVLVFRLITANSVEERMLAKAESKLKLERLVIKKGAFVQDDMDKKITFSVDEMKEILSDSMEMDGAVKGCNISEKDLNKLLDRSDLAKFKPILAKKGKGFQVVVSSSGAGILSNVNA</sequence>
<feature type="domain" description="Helicase ATP-binding" evidence="10">
    <location>
        <begin position="174"/>
        <end position="342"/>
    </location>
</feature>
<dbReference type="CDD" id="cd18793">
    <property type="entry name" value="SF2_C_SNF"/>
    <property type="match status" value="1"/>
</dbReference>
<dbReference type="InterPro" id="IPR001650">
    <property type="entry name" value="Helicase_C-like"/>
</dbReference>
<keyword evidence="8" id="KW-0539">Nucleus</keyword>
<dbReference type="SUPFAM" id="SSF52540">
    <property type="entry name" value="P-loop containing nucleoside triphosphate hydrolases"/>
    <property type="match status" value="2"/>
</dbReference>
<keyword evidence="7" id="KW-0175">Coiled coil</keyword>